<dbReference type="Gene3D" id="3.40.50.150">
    <property type="entry name" value="Vaccinia Virus protein VP39"/>
    <property type="match status" value="1"/>
</dbReference>
<feature type="binding site" evidence="4">
    <location>
        <position position="138"/>
    </location>
    <ligand>
        <name>Mg(2+)</name>
        <dbReference type="ChEBI" id="CHEBI:18420"/>
    </ligand>
</feature>
<dbReference type="HAMAP" id="MF_02217">
    <property type="entry name" value="TrmR_methyltr"/>
    <property type="match status" value="1"/>
</dbReference>
<keyword evidence="2 4" id="KW-0808">Transferase</keyword>
<evidence type="ECO:0000256" key="1">
    <source>
        <dbReference type="ARBA" id="ARBA00022603"/>
    </source>
</evidence>
<dbReference type="CDD" id="cd02440">
    <property type="entry name" value="AdoMet_MTases"/>
    <property type="match status" value="1"/>
</dbReference>
<feature type="binding site" evidence="4">
    <location>
        <position position="164"/>
    </location>
    <ligand>
        <name>Mg(2+)</name>
        <dbReference type="ChEBI" id="CHEBI:18420"/>
    </ligand>
</feature>
<feature type="binding site" evidence="4">
    <location>
        <position position="165"/>
    </location>
    <ligand>
        <name>Mg(2+)</name>
        <dbReference type="ChEBI" id="CHEBI:18420"/>
    </ligand>
</feature>
<dbReference type="PATRIC" id="fig|1398.22.peg.1059"/>
<proteinExistence type="inferred from homology"/>
<comment type="subunit">
    <text evidence="4">Homodimer.</text>
</comment>
<dbReference type="GO" id="GO:0000287">
    <property type="term" value="F:magnesium ion binding"/>
    <property type="evidence" value="ECO:0007669"/>
    <property type="project" value="UniProtKB-UniRule"/>
</dbReference>
<dbReference type="EC" id="2.1.1.-" evidence="4"/>
<sequence length="219" mass="24744">MPEGPAMNGPVEAYIEQLMQKKDPLFEEMASFAKSEHIPIMDPIGMETLCQLLRIQKPESVLEIGTAIGYSALKMADALPDVKIVTIEREEERVAQANAYFARTPLSRRIRLLKGDALSSDVIQKARELGPYDAIFIDAAKGQYRNFFDSFTPLLREKGCVYTDNVLFKGLVVQDFIAKKQVSNLVRKIRSYNEWLMQHEQFITAIFPVGDGLAVSIKR</sequence>
<comment type="function">
    <text evidence="4">Catalyzes the methylation of 5-hydroxyuridine (ho5U) to form 5-methoxyuridine (mo5U) at position 34 in tRNAs.</text>
</comment>
<keyword evidence="4" id="KW-0819">tRNA processing</keyword>
<dbReference type="InterPro" id="IPR002935">
    <property type="entry name" value="SAM_O-MeTrfase"/>
</dbReference>
<accession>A0A133KWR4</accession>
<comment type="similarity">
    <text evidence="4">Belongs to the class I-like SAM-binding methyltransferase superfamily. Cation-dependent O-methyltransferase family.</text>
</comment>
<dbReference type="PROSITE" id="PS51682">
    <property type="entry name" value="SAM_OMT_I"/>
    <property type="match status" value="1"/>
</dbReference>
<reference evidence="6" key="1">
    <citation type="submission" date="2016-01" db="EMBL/GenBank/DDBJ databases">
        <authorList>
            <person name="Mitreva M."/>
            <person name="Pepin K.H."/>
            <person name="Mihindukulasuriya K.A."/>
            <person name="Fulton R."/>
            <person name="Fronick C."/>
            <person name="O'Laughlin M."/>
            <person name="Miner T."/>
            <person name="Herter B."/>
            <person name="Rosa B.A."/>
            <person name="Cordes M."/>
            <person name="Tomlinson C."/>
            <person name="Wollam A."/>
            <person name="Palsikar V.B."/>
            <person name="Mardis E.R."/>
            <person name="Wilson R.K."/>
        </authorList>
    </citation>
    <scope>NUCLEOTIDE SEQUENCE [LARGE SCALE GENOMIC DNA]</scope>
    <source>
        <strain evidence="6">GED7749B</strain>
    </source>
</reference>
<evidence type="ECO:0000313" key="6">
    <source>
        <dbReference type="Proteomes" id="UP000070376"/>
    </source>
</evidence>
<dbReference type="AlphaFoldDB" id="A0A133KWR4"/>
<dbReference type="Proteomes" id="UP000070376">
    <property type="component" value="Unassembled WGS sequence"/>
</dbReference>
<dbReference type="PANTHER" id="PTHR10509:SF14">
    <property type="entry name" value="CAFFEOYL-COA O-METHYLTRANSFERASE 3-RELATED"/>
    <property type="match status" value="1"/>
</dbReference>
<feature type="binding site" evidence="4">
    <location>
        <position position="71"/>
    </location>
    <ligand>
        <name>S-adenosyl-L-methionine</name>
        <dbReference type="ChEBI" id="CHEBI:59789"/>
    </ligand>
</feature>
<keyword evidence="4" id="KW-0460">Magnesium</keyword>
<dbReference type="InterPro" id="IPR050362">
    <property type="entry name" value="Cation-dep_OMT"/>
</dbReference>
<dbReference type="InterPro" id="IPR029063">
    <property type="entry name" value="SAM-dependent_MTases_sf"/>
</dbReference>
<dbReference type="GO" id="GO:0008171">
    <property type="term" value="F:O-methyltransferase activity"/>
    <property type="evidence" value="ECO:0007669"/>
    <property type="project" value="InterPro"/>
</dbReference>
<keyword evidence="1 4" id="KW-0489">Methyltransferase</keyword>
<feature type="binding site" evidence="4">
    <location>
        <begin position="116"/>
        <end position="117"/>
    </location>
    <ligand>
        <name>S-adenosyl-L-methionine</name>
        <dbReference type="ChEBI" id="CHEBI:59789"/>
    </ligand>
</feature>
<dbReference type="GO" id="GO:0008757">
    <property type="term" value="F:S-adenosylmethionine-dependent methyltransferase activity"/>
    <property type="evidence" value="ECO:0007669"/>
    <property type="project" value="TreeGrafter"/>
</dbReference>
<dbReference type="SUPFAM" id="SSF53335">
    <property type="entry name" value="S-adenosyl-L-methionine-dependent methyltransferases"/>
    <property type="match status" value="1"/>
</dbReference>
<organism evidence="5 6">
    <name type="scientific">Heyndrickxia coagulans</name>
    <name type="common">Weizmannia coagulans</name>
    <dbReference type="NCBI Taxonomy" id="1398"/>
    <lineage>
        <taxon>Bacteria</taxon>
        <taxon>Bacillati</taxon>
        <taxon>Bacillota</taxon>
        <taxon>Bacilli</taxon>
        <taxon>Bacillales</taxon>
        <taxon>Bacillaceae</taxon>
        <taxon>Heyndrickxia</taxon>
    </lineage>
</organism>
<dbReference type="Pfam" id="PF01596">
    <property type="entry name" value="Methyltransf_3"/>
    <property type="match status" value="1"/>
</dbReference>
<dbReference type="EMBL" id="LRPN01000033">
    <property type="protein sequence ID" value="KWZ83991.1"/>
    <property type="molecule type" value="Genomic_DNA"/>
</dbReference>
<keyword evidence="3 4" id="KW-0949">S-adenosyl-L-methionine</keyword>
<dbReference type="InterPro" id="IPR043675">
    <property type="entry name" value="TrmR_methyltr"/>
</dbReference>
<keyword evidence="4" id="KW-0479">Metal-binding</keyword>
<feature type="binding site" evidence="4">
    <location>
        <position position="41"/>
    </location>
    <ligand>
        <name>S-adenosyl-L-methionine</name>
        <dbReference type="ChEBI" id="CHEBI:59789"/>
    </ligand>
</feature>
<comment type="catalytic activity">
    <reaction evidence="4">
        <text>5-hydroxyuridine(34) in tRNA + S-adenosyl-L-methionine = 5-methoxyuridine(34) in tRNA + S-adenosyl-L-homocysteine + H(+)</text>
        <dbReference type="Rhea" id="RHEA:60524"/>
        <dbReference type="Rhea" id="RHEA-COMP:13381"/>
        <dbReference type="Rhea" id="RHEA-COMP:15591"/>
        <dbReference type="ChEBI" id="CHEBI:15378"/>
        <dbReference type="ChEBI" id="CHEBI:57856"/>
        <dbReference type="ChEBI" id="CHEBI:59789"/>
        <dbReference type="ChEBI" id="CHEBI:136877"/>
        <dbReference type="ChEBI" id="CHEBI:143860"/>
    </reaction>
</comment>
<gene>
    <name evidence="4" type="primary">trmR</name>
    <name evidence="5" type="ORF">HMPREF3213_01050</name>
</gene>
<dbReference type="GO" id="GO:0016300">
    <property type="term" value="F:tRNA (uridine) methyltransferase activity"/>
    <property type="evidence" value="ECO:0007669"/>
    <property type="project" value="UniProtKB-UniRule"/>
</dbReference>
<comment type="caution">
    <text evidence="5">The sequence shown here is derived from an EMBL/GenBank/DDBJ whole genome shotgun (WGS) entry which is preliminary data.</text>
</comment>
<evidence type="ECO:0000256" key="2">
    <source>
        <dbReference type="ARBA" id="ARBA00022679"/>
    </source>
</evidence>
<name>A0A133KWR4_HEYCO</name>
<dbReference type="GO" id="GO:0030488">
    <property type="term" value="P:tRNA methylation"/>
    <property type="evidence" value="ECO:0007669"/>
    <property type="project" value="UniProtKB-UniRule"/>
</dbReference>
<protein>
    <recommendedName>
        <fullName evidence="4">tRNA 5-hydroxyuridine methyltransferase</fullName>
        <ecNumber evidence="4">2.1.1.-</ecNumber>
    </recommendedName>
    <alternativeName>
        <fullName evidence="4">ho5U methyltransferase</fullName>
    </alternativeName>
</protein>
<evidence type="ECO:0000256" key="3">
    <source>
        <dbReference type="ARBA" id="ARBA00022691"/>
    </source>
</evidence>
<dbReference type="PANTHER" id="PTHR10509">
    <property type="entry name" value="O-METHYLTRANSFERASE-RELATED"/>
    <property type="match status" value="1"/>
</dbReference>
<evidence type="ECO:0000256" key="4">
    <source>
        <dbReference type="HAMAP-Rule" id="MF_02217"/>
    </source>
</evidence>
<feature type="binding site" evidence="4">
    <location>
        <position position="138"/>
    </location>
    <ligand>
        <name>S-adenosyl-L-methionine</name>
        <dbReference type="ChEBI" id="CHEBI:59789"/>
    </ligand>
</feature>
<evidence type="ECO:0000313" key="5">
    <source>
        <dbReference type="EMBL" id="KWZ83991.1"/>
    </source>
</evidence>
<feature type="binding site" evidence="4">
    <location>
        <position position="88"/>
    </location>
    <ligand>
        <name>S-adenosyl-L-methionine</name>
        <dbReference type="ChEBI" id="CHEBI:59789"/>
    </ligand>
</feature>